<feature type="transmembrane region" description="Helical" evidence="1">
    <location>
        <begin position="82"/>
        <end position="110"/>
    </location>
</feature>
<comment type="caution">
    <text evidence="2">The sequence shown here is derived from an EMBL/GenBank/DDBJ whole genome shotgun (WGS) entry which is preliminary data.</text>
</comment>
<dbReference type="AlphaFoldDB" id="A0A1E5QJV8"/>
<gene>
    <name evidence="2" type="ORF">BH720_12270</name>
</gene>
<sequence>MKPFFQKLPWISLSILVLTYTTYGFTLPLPPLPEVEGFQWHRAYTVWAIAAAIAVFFAALLTAPLRSAKTLVAAWSKTDLGILIAAVGFAFAAVLAISQIYIFATGLILLSAGSLARLDIQTAGYTERQAFWILTATSLIGLIVGWLMHYYRGLLGF</sequence>
<keyword evidence="1" id="KW-1133">Transmembrane helix</keyword>
<evidence type="ECO:0008006" key="3">
    <source>
        <dbReference type="Google" id="ProtNLM"/>
    </source>
</evidence>
<evidence type="ECO:0000256" key="1">
    <source>
        <dbReference type="SAM" id="Phobius"/>
    </source>
</evidence>
<name>A0A1E5QJV8_9CYAN</name>
<dbReference type="EMBL" id="MJGC01000059">
    <property type="protein sequence ID" value="OEJ74874.1"/>
    <property type="molecule type" value="Genomic_DNA"/>
</dbReference>
<feature type="transmembrane region" description="Helical" evidence="1">
    <location>
        <begin position="130"/>
        <end position="151"/>
    </location>
</feature>
<dbReference type="OrthoDB" id="572406at2"/>
<feature type="transmembrane region" description="Helical" evidence="1">
    <location>
        <begin position="40"/>
        <end position="61"/>
    </location>
</feature>
<protein>
    <recommendedName>
        <fullName evidence="3">Tripartite tricarboxylate transporter TctB family protein</fullName>
    </recommendedName>
</protein>
<reference evidence="2" key="1">
    <citation type="submission" date="2016-09" db="EMBL/GenBank/DDBJ databases">
        <title>Draft genome of thermotolerant cyanobacterium Desertifilum sp. strain IPPAS B-1220.</title>
        <authorList>
            <person name="Sinetova M.A."/>
            <person name="Bolakhan K."/>
            <person name="Zayadan B.K."/>
            <person name="Mironov K.S."/>
            <person name="Ustinova V."/>
            <person name="Kupriyanova E.V."/>
            <person name="Sidorov R.A."/>
            <person name="Skrypnik A.N."/>
            <person name="Gogoleva N.E."/>
            <person name="Gogolev Y.V."/>
            <person name="Los D.A."/>
        </authorList>
    </citation>
    <scope>NUCLEOTIDE SEQUENCE [LARGE SCALE GENOMIC DNA]</scope>
    <source>
        <strain evidence="2">IPPAS B-1220</strain>
    </source>
</reference>
<keyword evidence="1" id="KW-0812">Transmembrane</keyword>
<accession>A0A1E5QJV8</accession>
<dbReference type="RefSeq" id="WP_069967498.1">
    <property type="nucleotide sequence ID" value="NZ_CM124774.1"/>
</dbReference>
<keyword evidence="1" id="KW-0472">Membrane</keyword>
<proteinExistence type="predicted"/>
<evidence type="ECO:0000313" key="2">
    <source>
        <dbReference type="EMBL" id="OEJ74874.1"/>
    </source>
</evidence>
<organism evidence="2">
    <name type="scientific">Desertifilum tharense IPPAS B-1220</name>
    <dbReference type="NCBI Taxonomy" id="1781255"/>
    <lineage>
        <taxon>Bacteria</taxon>
        <taxon>Bacillati</taxon>
        <taxon>Cyanobacteriota</taxon>
        <taxon>Cyanophyceae</taxon>
        <taxon>Desertifilales</taxon>
        <taxon>Desertifilaceae</taxon>
        <taxon>Desertifilum</taxon>
    </lineage>
</organism>